<accession>A0ACB7YEV6</accession>
<proteinExistence type="predicted"/>
<keyword evidence="2" id="KW-1185">Reference proteome</keyword>
<dbReference type="Proteomes" id="UP000828048">
    <property type="component" value="Chromosome 8"/>
</dbReference>
<dbReference type="EMBL" id="CM037158">
    <property type="protein sequence ID" value="KAH7851644.1"/>
    <property type="molecule type" value="Genomic_DNA"/>
</dbReference>
<name>A0ACB7YEV6_9ERIC</name>
<protein>
    <submittedName>
        <fullName evidence="1">Uncharacterized protein</fullName>
    </submittedName>
</protein>
<gene>
    <name evidence="1" type="ORF">Vadar_014630</name>
</gene>
<reference evidence="1 2" key="1">
    <citation type="journal article" date="2021" name="Hortic Res">
        <title>High-quality reference genome and annotation aids understanding of berry development for evergreen blueberry (Vaccinium darrowii).</title>
        <authorList>
            <person name="Yu J."/>
            <person name="Hulse-Kemp A.M."/>
            <person name="Babiker E."/>
            <person name="Staton M."/>
        </authorList>
    </citation>
    <scope>NUCLEOTIDE SEQUENCE [LARGE SCALE GENOMIC DNA]</scope>
    <source>
        <strain evidence="2">cv. NJ 8807/NJ 8810</strain>
        <tissue evidence="1">Young leaf</tissue>
    </source>
</reference>
<evidence type="ECO:0000313" key="2">
    <source>
        <dbReference type="Proteomes" id="UP000828048"/>
    </source>
</evidence>
<sequence>MFSTSILALTSFKSLDYLRKTLLHSCSSPHTHPLTSDSKMIPRKGQWIEGCSMGLLMAAPGLAVGDTKSAMEASDKQSTTATAQLKVSTH</sequence>
<organism evidence="1 2">
    <name type="scientific">Vaccinium darrowii</name>
    <dbReference type="NCBI Taxonomy" id="229202"/>
    <lineage>
        <taxon>Eukaryota</taxon>
        <taxon>Viridiplantae</taxon>
        <taxon>Streptophyta</taxon>
        <taxon>Embryophyta</taxon>
        <taxon>Tracheophyta</taxon>
        <taxon>Spermatophyta</taxon>
        <taxon>Magnoliopsida</taxon>
        <taxon>eudicotyledons</taxon>
        <taxon>Gunneridae</taxon>
        <taxon>Pentapetalae</taxon>
        <taxon>asterids</taxon>
        <taxon>Ericales</taxon>
        <taxon>Ericaceae</taxon>
        <taxon>Vaccinioideae</taxon>
        <taxon>Vaccinieae</taxon>
        <taxon>Vaccinium</taxon>
    </lineage>
</organism>
<evidence type="ECO:0000313" key="1">
    <source>
        <dbReference type="EMBL" id="KAH7851644.1"/>
    </source>
</evidence>
<comment type="caution">
    <text evidence="1">The sequence shown here is derived from an EMBL/GenBank/DDBJ whole genome shotgun (WGS) entry which is preliminary data.</text>
</comment>